<accession>A0A1I3P8R6</accession>
<gene>
    <name evidence="2" type="ORF">SAMN05443661_11670</name>
</gene>
<dbReference type="InterPro" id="IPR011047">
    <property type="entry name" value="Quinoprotein_ADH-like_sf"/>
</dbReference>
<dbReference type="AlphaFoldDB" id="A0A1I3P8R6"/>
<evidence type="ECO:0000259" key="1">
    <source>
        <dbReference type="Pfam" id="PF13360"/>
    </source>
</evidence>
<dbReference type="EMBL" id="FORO01000016">
    <property type="protein sequence ID" value="SFJ17832.1"/>
    <property type="molecule type" value="Genomic_DNA"/>
</dbReference>
<feature type="domain" description="Pyrrolo-quinoline quinone repeat" evidence="1">
    <location>
        <begin position="195"/>
        <end position="377"/>
    </location>
</feature>
<evidence type="ECO:0000313" key="3">
    <source>
        <dbReference type="Proteomes" id="UP000182829"/>
    </source>
</evidence>
<dbReference type="Proteomes" id="UP000182829">
    <property type="component" value="Unassembled WGS sequence"/>
</dbReference>
<protein>
    <submittedName>
        <fullName evidence="2">Outer membrane protein assembly factor BamB, contains PQQ-like beta-propeller repeat</fullName>
    </submittedName>
</protein>
<name>A0A1I3P8R6_9EURY</name>
<dbReference type="PROSITE" id="PS51257">
    <property type="entry name" value="PROKAR_LIPOPROTEIN"/>
    <property type="match status" value="1"/>
</dbReference>
<reference evidence="2 3" key="1">
    <citation type="submission" date="2016-10" db="EMBL/GenBank/DDBJ databases">
        <authorList>
            <person name="de Groot N.N."/>
        </authorList>
    </citation>
    <scope>NUCLEOTIDE SEQUENCE [LARGE SCALE GENOMIC DNA]</scope>
    <source>
        <strain evidence="2 3">SP2</strain>
    </source>
</reference>
<evidence type="ECO:0000313" key="2">
    <source>
        <dbReference type="EMBL" id="SFJ17832.1"/>
    </source>
</evidence>
<dbReference type="Gene3D" id="2.40.128.630">
    <property type="match status" value="3"/>
</dbReference>
<dbReference type="SUPFAM" id="SSF50998">
    <property type="entry name" value="Quinoprotein alcohol dehydrogenase-like"/>
    <property type="match status" value="2"/>
</dbReference>
<dbReference type="PANTHER" id="PTHR34512:SF30">
    <property type="entry name" value="OUTER MEMBRANE PROTEIN ASSEMBLY FACTOR BAMB"/>
    <property type="match status" value="1"/>
</dbReference>
<dbReference type="SMART" id="SM00564">
    <property type="entry name" value="PQQ"/>
    <property type="match status" value="5"/>
</dbReference>
<dbReference type="PANTHER" id="PTHR34512">
    <property type="entry name" value="CELL SURFACE PROTEIN"/>
    <property type="match status" value="1"/>
</dbReference>
<proteinExistence type="predicted"/>
<dbReference type="OrthoDB" id="204142at2157"/>
<sequence length="398" mass="41900">MHRRPFLQAVTSLSAATLASTAGCLSAFGDERGSIEDRDRSGYDDGTVAWPEDGFDAANTGYNPDAELLEADLESTQVTTDGSGINTSLGAGVTVVEDRLYFGTVAGDIVCYGDGGERRWSYEADPQAGVHSIPTVTSEVVYVTSDNGSYALDADDGEELWTNDAWIRWGSSVHAGDRIYAFESGSAFSSGPDAVAIDPDTGSIDWRAGTPVAEGLAVADGVVYATGSREAGGVAAFADGERLWSRTGLDQFFSPPAVSDDVVLACTRDGRLYALERDGGETVWEFDRGAGSSITPAVAHGRVYLPAGSQAYGIDLESGDRLWSISTGTTTDRPTAVADGVYFGTPNEGLFAVEPDGTVRWREEDLRLRGPIAAVGDRLAVVPSAGPFGDGNLYLVEN</sequence>
<dbReference type="RefSeq" id="WP_005579517.1">
    <property type="nucleotide sequence ID" value="NZ_FORO01000016.1"/>
</dbReference>
<dbReference type="GeneID" id="14208262"/>
<organism evidence="2 3">
    <name type="scientific">Natronobacterium gregoryi</name>
    <dbReference type="NCBI Taxonomy" id="44930"/>
    <lineage>
        <taxon>Archaea</taxon>
        <taxon>Methanobacteriati</taxon>
        <taxon>Methanobacteriota</taxon>
        <taxon>Stenosarchaea group</taxon>
        <taxon>Halobacteria</taxon>
        <taxon>Halobacteriales</taxon>
        <taxon>Natrialbaceae</taxon>
        <taxon>Natronobacterium</taxon>
    </lineage>
</organism>
<dbReference type="Pfam" id="PF13360">
    <property type="entry name" value="PQQ_2"/>
    <property type="match status" value="1"/>
</dbReference>
<dbReference type="InterPro" id="IPR002372">
    <property type="entry name" value="PQQ_rpt_dom"/>
</dbReference>
<dbReference type="InterPro" id="IPR018391">
    <property type="entry name" value="PQQ_b-propeller_rpt"/>
</dbReference>